<dbReference type="OrthoDB" id="2464821at2"/>
<dbReference type="EMBL" id="RHHQ01000019">
    <property type="protein sequence ID" value="RNB82806.1"/>
    <property type="molecule type" value="Genomic_DNA"/>
</dbReference>
<dbReference type="Proteomes" id="UP000271031">
    <property type="component" value="Unassembled WGS sequence"/>
</dbReference>
<feature type="chain" id="PRO_5039695070" evidence="1">
    <location>
        <begin position="24"/>
        <end position="264"/>
    </location>
</feature>
<name>A0A3M8D404_9BACL</name>
<proteinExistence type="predicted"/>
<keyword evidence="1" id="KW-0732">Signal</keyword>
<evidence type="ECO:0000256" key="1">
    <source>
        <dbReference type="SAM" id="SignalP"/>
    </source>
</evidence>
<dbReference type="SMART" id="SM00858">
    <property type="entry name" value="SAF"/>
    <property type="match status" value="1"/>
</dbReference>
<dbReference type="CDD" id="cd11614">
    <property type="entry name" value="SAF_CpaB_FlgA_like"/>
    <property type="match status" value="1"/>
</dbReference>
<keyword evidence="3" id="KW-0969">Cilium</keyword>
<dbReference type="PROSITE" id="PS51257">
    <property type="entry name" value="PROKAR_LIPOPROTEIN"/>
    <property type="match status" value="1"/>
</dbReference>
<gene>
    <name evidence="3" type="ORF">EDM56_23190</name>
</gene>
<accession>A0A3M8D404</accession>
<reference evidence="3 4" key="1">
    <citation type="submission" date="2018-10" db="EMBL/GenBank/DDBJ databases">
        <title>Phylogenomics of Brevibacillus.</title>
        <authorList>
            <person name="Dunlap C."/>
        </authorList>
    </citation>
    <scope>NUCLEOTIDE SEQUENCE [LARGE SCALE GENOMIC DNA]</scope>
    <source>
        <strain evidence="3 4">JCM 15716</strain>
    </source>
</reference>
<dbReference type="Pfam" id="PF08666">
    <property type="entry name" value="SAF"/>
    <property type="match status" value="1"/>
</dbReference>
<keyword evidence="3" id="KW-0966">Cell projection</keyword>
<evidence type="ECO:0000313" key="3">
    <source>
        <dbReference type="EMBL" id="RNB82806.1"/>
    </source>
</evidence>
<dbReference type="InterPro" id="IPR013974">
    <property type="entry name" value="SAF"/>
</dbReference>
<dbReference type="AlphaFoldDB" id="A0A3M8D404"/>
<comment type="caution">
    <text evidence="3">The sequence shown here is derived from an EMBL/GenBank/DDBJ whole genome shotgun (WGS) entry which is preliminary data.</text>
</comment>
<organism evidence="3 4">
    <name type="scientific">Brevibacillus fluminis</name>
    <dbReference type="NCBI Taxonomy" id="511487"/>
    <lineage>
        <taxon>Bacteria</taxon>
        <taxon>Bacillati</taxon>
        <taxon>Bacillota</taxon>
        <taxon>Bacilli</taxon>
        <taxon>Bacillales</taxon>
        <taxon>Paenibacillaceae</taxon>
        <taxon>Brevibacillus</taxon>
    </lineage>
</organism>
<keyword evidence="4" id="KW-1185">Reference proteome</keyword>
<keyword evidence="3" id="KW-0282">Flagellum</keyword>
<dbReference type="Gene3D" id="3.90.1210.10">
    <property type="entry name" value="Antifreeze-like/N-acetylneuraminic acid synthase C-terminal domain"/>
    <property type="match status" value="1"/>
</dbReference>
<feature type="domain" description="SAF" evidence="2">
    <location>
        <begin position="41"/>
        <end position="102"/>
    </location>
</feature>
<protein>
    <submittedName>
        <fullName evidence="3">Flagellar biosynthesis protein FlgA</fullName>
    </submittedName>
</protein>
<evidence type="ECO:0000259" key="2">
    <source>
        <dbReference type="SMART" id="SM00858"/>
    </source>
</evidence>
<dbReference type="RefSeq" id="WP_122920303.1">
    <property type="nucleotide sequence ID" value="NZ_RHHQ01000019.1"/>
</dbReference>
<sequence length="264" mass="29809">MKKKTLLTIGVVSFALAGGCFYAATHYLDELAREKLYAPVVKVVAGREIMPFEPITSDDVVIEQEEVDEILPDSYRRIEDVLGKRSVQPIFAGEQLLKRKLEDNQLLPGPQKARYEFPLTMMMPTTEVRKGDYVKIWVKYKSPAELQLMPAPVTFTKNSQSAELLFEGQLATVKDSNGIEIYTLKPSILSKADQIENPFFHAAEATKPLESERRYRDYRAEPSAIPAFIGFNLTDKEYVMLTEAMQYGVIQIGSYLNAKGEKAL</sequence>
<evidence type="ECO:0000313" key="4">
    <source>
        <dbReference type="Proteomes" id="UP000271031"/>
    </source>
</evidence>
<feature type="signal peptide" evidence="1">
    <location>
        <begin position="1"/>
        <end position="23"/>
    </location>
</feature>